<dbReference type="Pfam" id="PF13676">
    <property type="entry name" value="TIR_2"/>
    <property type="match status" value="1"/>
</dbReference>
<dbReference type="InterPro" id="IPR035897">
    <property type="entry name" value="Toll_tir_struct_dom_sf"/>
</dbReference>
<feature type="domain" description="TIR" evidence="1">
    <location>
        <begin position="147"/>
        <end position="244"/>
    </location>
</feature>
<protein>
    <recommendedName>
        <fullName evidence="1">TIR domain-containing protein</fullName>
    </recommendedName>
</protein>
<reference evidence="2 3" key="1">
    <citation type="submission" date="2019-07" db="EMBL/GenBank/DDBJ databases">
        <title>Whole genome shotgun sequence of Segetibacter aerophilus NBRC 106135.</title>
        <authorList>
            <person name="Hosoyama A."/>
            <person name="Uohara A."/>
            <person name="Ohji S."/>
            <person name="Ichikawa N."/>
        </authorList>
    </citation>
    <scope>NUCLEOTIDE SEQUENCE [LARGE SCALE GENOMIC DNA]</scope>
    <source>
        <strain evidence="2 3">NBRC 106135</strain>
    </source>
</reference>
<evidence type="ECO:0000313" key="2">
    <source>
        <dbReference type="EMBL" id="GEO08293.1"/>
    </source>
</evidence>
<dbReference type="Proteomes" id="UP000321513">
    <property type="component" value="Unassembled WGS sequence"/>
</dbReference>
<dbReference type="InterPro" id="IPR000157">
    <property type="entry name" value="TIR_dom"/>
</dbReference>
<evidence type="ECO:0000313" key="3">
    <source>
        <dbReference type="Proteomes" id="UP000321513"/>
    </source>
</evidence>
<evidence type="ECO:0000259" key="1">
    <source>
        <dbReference type="Pfam" id="PF13676"/>
    </source>
</evidence>
<dbReference type="Gene3D" id="3.40.50.10140">
    <property type="entry name" value="Toll/interleukin-1 receptor homology (TIR) domain"/>
    <property type="match status" value="1"/>
</dbReference>
<keyword evidence="3" id="KW-1185">Reference proteome</keyword>
<accession>A0A512B8L6</accession>
<dbReference type="EMBL" id="BJYT01000002">
    <property type="protein sequence ID" value="GEO08293.1"/>
    <property type="molecule type" value="Genomic_DNA"/>
</dbReference>
<dbReference type="GO" id="GO:0007165">
    <property type="term" value="P:signal transduction"/>
    <property type="evidence" value="ECO:0007669"/>
    <property type="project" value="InterPro"/>
</dbReference>
<dbReference type="SUPFAM" id="SSF52200">
    <property type="entry name" value="Toll/Interleukin receptor TIR domain"/>
    <property type="match status" value="1"/>
</dbReference>
<name>A0A512B8L6_9BACT</name>
<gene>
    <name evidence="2" type="ORF">SAE01_07890</name>
</gene>
<comment type="caution">
    <text evidence="2">The sequence shown here is derived from an EMBL/GenBank/DDBJ whole genome shotgun (WGS) entry which is preliminary data.</text>
</comment>
<organism evidence="2 3">
    <name type="scientific">Segetibacter aerophilus</name>
    <dbReference type="NCBI Taxonomy" id="670293"/>
    <lineage>
        <taxon>Bacteria</taxon>
        <taxon>Pseudomonadati</taxon>
        <taxon>Bacteroidota</taxon>
        <taxon>Chitinophagia</taxon>
        <taxon>Chitinophagales</taxon>
        <taxon>Chitinophagaceae</taxon>
        <taxon>Segetibacter</taxon>
    </lineage>
</organism>
<proteinExistence type="predicted"/>
<dbReference type="AlphaFoldDB" id="A0A512B8L6"/>
<sequence length="275" mass="31970">MLTNGTRDDINKFEYGMWEQIADGAYLRSAVATSANISVNSAIQSARPFNHKITFLNALRVYYSNHKFYLKNIETNNDATILQIEIEAADEKGLEYLMNETASRVKSPDTQAAFEWINKIISLHPIDKHVRKARKSVFETERFKYDVFICHKSADFEIAKKLYDYLTSKSKTVFLSEVSLPKLGSSEFMRRIDEAIEYSKHMIVICSNPQYLLSGWVESEWRMFINEKRSERKNGNFFTIIANEYTIESLPISIRQYEIFAYSQSSLEMSLSYIN</sequence>